<keyword evidence="4 6" id="KW-1133">Transmembrane helix</keyword>
<feature type="transmembrane region" description="Helical" evidence="6">
    <location>
        <begin position="233"/>
        <end position="255"/>
    </location>
</feature>
<evidence type="ECO:0000256" key="1">
    <source>
        <dbReference type="ARBA" id="ARBA00004141"/>
    </source>
</evidence>
<feature type="transmembrane region" description="Helical" evidence="6">
    <location>
        <begin position="209"/>
        <end position="227"/>
    </location>
</feature>
<sequence>MTTLGSDVVVIVEYSLTGRAKDAMALIAMILISLVLQMLIVWLKNRKSKNLLKELAIVLSGVKPGVDAHRVASQQDGLYEKSEETDAFDTHTELVCIKVIEVAAEAIPGSILQTYVMLNSYEEGKSISATLMASLLISALTSGFTTAVITYDYDVSPIRRKLEPAMYGYIPSGKISRSLIFLNMVLNGAVLLLLRSAGAAILISLGSEYLLGFFACDFALLIFIKVLARDLTYWIPIEGGLVWSVFTSSLIRLVMKLVLDFTGLIQWRMPFDFGGFYYNFNSVVAIVVPFVALEAYVDAKGEEFDASAMRSVITALSCTWLALFGTFLLLMQPGYKHTFFNTKTGRKHAQEYFTDSDDDGRKNQILTVNARLWAPIRDDVRNWTLENWARWEEEKPEWFTGDFVDKVAPDQSAEVQTK</sequence>
<evidence type="ECO:0000256" key="6">
    <source>
        <dbReference type="SAM" id="Phobius"/>
    </source>
</evidence>
<feature type="transmembrane region" description="Helical" evidence="6">
    <location>
        <begin position="23"/>
        <end position="43"/>
    </location>
</feature>
<feature type="transmembrane region" description="Helical" evidence="6">
    <location>
        <begin position="309"/>
        <end position="330"/>
    </location>
</feature>
<name>A0ABQ6MP42_9STRA</name>
<dbReference type="EMBL" id="BRYB01005872">
    <property type="protein sequence ID" value="GMI30022.1"/>
    <property type="molecule type" value="Genomic_DNA"/>
</dbReference>
<dbReference type="InterPro" id="IPR018629">
    <property type="entry name" value="XK-rel"/>
</dbReference>
<keyword evidence="8" id="KW-1185">Reference proteome</keyword>
<feature type="transmembrane region" description="Helical" evidence="6">
    <location>
        <begin position="179"/>
        <end position="202"/>
    </location>
</feature>
<comment type="similarity">
    <text evidence="2">Belongs to the XK family.</text>
</comment>
<keyword evidence="5 6" id="KW-0472">Membrane</keyword>
<evidence type="ECO:0000256" key="4">
    <source>
        <dbReference type="ARBA" id="ARBA00022989"/>
    </source>
</evidence>
<evidence type="ECO:0000256" key="5">
    <source>
        <dbReference type="ARBA" id="ARBA00023136"/>
    </source>
</evidence>
<comment type="subcellular location">
    <subcellularLocation>
        <location evidence="1">Membrane</location>
        <topology evidence="1">Multi-pass membrane protein</topology>
    </subcellularLocation>
</comment>
<feature type="transmembrane region" description="Helical" evidence="6">
    <location>
        <begin position="127"/>
        <end position="151"/>
    </location>
</feature>
<organism evidence="7 8">
    <name type="scientific">Tetraparma gracilis</name>
    <dbReference type="NCBI Taxonomy" id="2962635"/>
    <lineage>
        <taxon>Eukaryota</taxon>
        <taxon>Sar</taxon>
        <taxon>Stramenopiles</taxon>
        <taxon>Ochrophyta</taxon>
        <taxon>Bolidophyceae</taxon>
        <taxon>Parmales</taxon>
        <taxon>Triparmaceae</taxon>
        <taxon>Tetraparma</taxon>
    </lineage>
</organism>
<proteinExistence type="inferred from homology"/>
<evidence type="ECO:0000256" key="3">
    <source>
        <dbReference type="ARBA" id="ARBA00022692"/>
    </source>
</evidence>
<evidence type="ECO:0000313" key="7">
    <source>
        <dbReference type="EMBL" id="GMI30022.1"/>
    </source>
</evidence>
<comment type="caution">
    <text evidence="7">The sequence shown here is derived from an EMBL/GenBank/DDBJ whole genome shotgun (WGS) entry which is preliminary data.</text>
</comment>
<dbReference type="Proteomes" id="UP001165060">
    <property type="component" value="Unassembled WGS sequence"/>
</dbReference>
<evidence type="ECO:0000313" key="8">
    <source>
        <dbReference type="Proteomes" id="UP001165060"/>
    </source>
</evidence>
<reference evidence="7 8" key="1">
    <citation type="journal article" date="2023" name="Commun. Biol.">
        <title>Genome analysis of Parmales, the sister group of diatoms, reveals the evolutionary specialization of diatoms from phago-mixotrophs to photoautotrophs.</title>
        <authorList>
            <person name="Ban H."/>
            <person name="Sato S."/>
            <person name="Yoshikawa S."/>
            <person name="Yamada K."/>
            <person name="Nakamura Y."/>
            <person name="Ichinomiya M."/>
            <person name="Sato N."/>
            <person name="Blanc-Mathieu R."/>
            <person name="Endo H."/>
            <person name="Kuwata A."/>
            <person name="Ogata H."/>
        </authorList>
    </citation>
    <scope>NUCLEOTIDE SEQUENCE [LARGE SCALE GENOMIC DNA]</scope>
</reference>
<protein>
    <submittedName>
        <fullName evidence="7">Uncharacterized protein</fullName>
    </submittedName>
</protein>
<feature type="transmembrane region" description="Helical" evidence="6">
    <location>
        <begin position="276"/>
        <end position="297"/>
    </location>
</feature>
<gene>
    <name evidence="7" type="ORF">TeGR_g2987</name>
</gene>
<evidence type="ECO:0000256" key="2">
    <source>
        <dbReference type="ARBA" id="ARBA00008789"/>
    </source>
</evidence>
<accession>A0ABQ6MP42</accession>
<dbReference type="Pfam" id="PF09815">
    <property type="entry name" value="XK-related"/>
    <property type="match status" value="1"/>
</dbReference>
<keyword evidence="3 6" id="KW-0812">Transmembrane</keyword>